<feature type="domain" description="Ribbon-helix-helix protein CopG" evidence="8">
    <location>
        <begin position="6"/>
        <end position="45"/>
    </location>
</feature>
<dbReference type="AlphaFoldDB" id="A0A2J0KS12"/>
<keyword evidence="6 7" id="KW-0804">Transcription</keyword>
<evidence type="ECO:0000256" key="6">
    <source>
        <dbReference type="ARBA" id="ARBA00023163"/>
    </source>
</evidence>
<dbReference type="Proteomes" id="UP000230052">
    <property type="component" value="Unassembled WGS sequence"/>
</dbReference>
<feature type="binding site" evidence="7">
    <location>
        <position position="97"/>
    </location>
    <ligand>
        <name>Ni(2+)</name>
        <dbReference type="ChEBI" id="CHEBI:49786"/>
    </ligand>
</feature>
<gene>
    <name evidence="10" type="ORF">COS99_05785</name>
</gene>
<dbReference type="SUPFAM" id="SSF47598">
    <property type="entry name" value="Ribbon-helix-helix"/>
    <property type="match status" value="1"/>
</dbReference>
<keyword evidence="3 7" id="KW-0479">Metal-binding</keyword>
<proteinExistence type="inferred from homology"/>
<feature type="binding site" evidence="7">
    <location>
        <position position="91"/>
    </location>
    <ligand>
        <name>Ni(2+)</name>
        <dbReference type="ChEBI" id="CHEBI:49786"/>
    </ligand>
</feature>
<evidence type="ECO:0000259" key="9">
    <source>
        <dbReference type="Pfam" id="PF08753"/>
    </source>
</evidence>
<dbReference type="NCBIfam" id="NF001884">
    <property type="entry name" value="PRK00630.1"/>
    <property type="match status" value="1"/>
</dbReference>
<feature type="binding site" evidence="7">
    <location>
        <position position="78"/>
    </location>
    <ligand>
        <name>Ni(2+)</name>
        <dbReference type="ChEBI" id="CHEBI:49786"/>
    </ligand>
</feature>
<dbReference type="InterPro" id="IPR002145">
    <property type="entry name" value="CopG"/>
</dbReference>
<dbReference type="Pfam" id="PF01402">
    <property type="entry name" value="RHH_1"/>
    <property type="match status" value="1"/>
</dbReference>
<dbReference type="GO" id="GO:0016151">
    <property type="term" value="F:nickel cation binding"/>
    <property type="evidence" value="ECO:0007669"/>
    <property type="project" value="UniProtKB-UniRule"/>
</dbReference>
<comment type="function">
    <text evidence="7">Transcriptional regulator.</text>
</comment>
<evidence type="ECO:0000256" key="5">
    <source>
        <dbReference type="ARBA" id="ARBA00023125"/>
    </source>
</evidence>
<dbReference type="NCBIfam" id="NF002169">
    <property type="entry name" value="PRK01002.1"/>
    <property type="match status" value="1"/>
</dbReference>
<dbReference type="NCBIfam" id="NF002815">
    <property type="entry name" value="PRK02967.1"/>
    <property type="match status" value="1"/>
</dbReference>
<dbReference type="InterPro" id="IPR050192">
    <property type="entry name" value="CopG/NikR_regulator"/>
</dbReference>
<dbReference type="Gene3D" id="1.10.1220.10">
    <property type="entry name" value="Met repressor-like"/>
    <property type="match status" value="1"/>
</dbReference>
<sequence>MSPIARFGVSLDKELLLKFDKLIKAKSYTNRSEAFRGLIRQELVKKEWKDADEVIGAATLIYDHHKRELVNKLLDIQHKFGSCIISSQHIHMDHDNCLEILALKGSPEKVQHLSDSLKAVKGVKHSTLSMSTTGQGIV</sequence>
<evidence type="ECO:0000256" key="1">
    <source>
        <dbReference type="ARBA" id="ARBA00008478"/>
    </source>
</evidence>
<organism evidence="10 11">
    <name type="scientific">Candidatus Aquitaenariimonas noxiae</name>
    <dbReference type="NCBI Taxonomy" id="1974741"/>
    <lineage>
        <taxon>Bacteria</taxon>
        <taxon>Pseudomonadati</taxon>
        <taxon>Candidatus Omnitrophota</taxon>
        <taxon>Candidatus Aquitaenariimonas</taxon>
    </lineage>
</organism>
<keyword evidence="5 7" id="KW-0238">DNA-binding</keyword>
<dbReference type="Pfam" id="PF08753">
    <property type="entry name" value="NikR_C"/>
    <property type="match status" value="1"/>
</dbReference>
<evidence type="ECO:0000256" key="7">
    <source>
        <dbReference type="HAMAP-Rule" id="MF_00476"/>
    </source>
</evidence>
<evidence type="ECO:0000313" key="11">
    <source>
        <dbReference type="Proteomes" id="UP000230052"/>
    </source>
</evidence>
<dbReference type="InterPro" id="IPR045865">
    <property type="entry name" value="ACT-like_dom_sf"/>
</dbReference>
<keyword evidence="4 7" id="KW-0805">Transcription regulation</keyword>
<dbReference type="InterPro" id="IPR027271">
    <property type="entry name" value="Acetolactate_synth/TF_NikR_C"/>
</dbReference>
<dbReference type="PANTHER" id="PTHR34719">
    <property type="entry name" value="NICKEL-RESPONSIVE REGULATOR"/>
    <property type="match status" value="1"/>
</dbReference>
<evidence type="ECO:0000256" key="3">
    <source>
        <dbReference type="ARBA" id="ARBA00022723"/>
    </source>
</evidence>
<evidence type="ECO:0000313" key="10">
    <source>
        <dbReference type="EMBL" id="PIU41371.1"/>
    </source>
</evidence>
<keyword evidence="2 7" id="KW-0533">Nickel</keyword>
<dbReference type="GO" id="GO:0003700">
    <property type="term" value="F:DNA-binding transcription factor activity"/>
    <property type="evidence" value="ECO:0007669"/>
    <property type="project" value="UniProtKB-UniRule"/>
</dbReference>
<dbReference type="GO" id="GO:0010045">
    <property type="term" value="P:response to nickel cation"/>
    <property type="evidence" value="ECO:0007669"/>
    <property type="project" value="InterPro"/>
</dbReference>
<dbReference type="InterPro" id="IPR014864">
    <property type="entry name" value="TF_NikR_Ni-bd_C"/>
</dbReference>
<dbReference type="InterPro" id="IPR010985">
    <property type="entry name" value="Ribbon_hlx_hlx"/>
</dbReference>
<name>A0A2J0KS12_9BACT</name>
<feature type="binding site" evidence="7">
    <location>
        <position position="89"/>
    </location>
    <ligand>
        <name>Ni(2+)</name>
        <dbReference type="ChEBI" id="CHEBI:49786"/>
    </ligand>
</feature>
<dbReference type="Gene3D" id="3.30.70.1150">
    <property type="entry name" value="ACT-like. Chain A, domain 2"/>
    <property type="match status" value="1"/>
</dbReference>
<evidence type="ECO:0000259" key="8">
    <source>
        <dbReference type="Pfam" id="PF01402"/>
    </source>
</evidence>
<reference evidence="10 11" key="1">
    <citation type="submission" date="2017-09" db="EMBL/GenBank/DDBJ databases">
        <title>Depth-based differentiation of microbial function through sediment-hosted aquifers and enrichment of novel symbionts in the deep terrestrial subsurface.</title>
        <authorList>
            <person name="Probst A.J."/>
            <person name="Ladd B."/>
            <person name="Jarett J.K."/>
            <person name="Geller-Mcgrath D.E."/>
            <person name="Sieber C.M."/>
            <person name="Emerson J.B."/>
            <person name="Anantharaman K."/>
            <person name="Thomas B.C."/>
            <person name="Malmstrom R."/>
            <person name="Stieglmeier M."/>
            <person name="Klingl A."/>
            <person name="Woyke T."/>
            <person name="Ryan C.M."/>
            <person name="Banfield J.F."/>
        </authorList>
    </citation>
    <scope>NUCLEOTIDE SEQUENCE [LARGE SCALE GENOMIC DNA]</scope>
    <source>
        <strain evidence="10">CG07_land_8_20_14_0_80_42_15</strain>
    </source>
</reference>
<evidence type="ECO:0000256" key="2">
    <source>
        <dbReference type="ARBA" id="ARBA00022596"/>
    </source>
</evidence>
<dbReference type="PANTHER" id="PTHR34719:SF2">
    <property type="entry name" value="NICKEL-RESPONSIVE REGULATOR"/>
    <property type="match status" value="1"/>
</dbReference>
<dbReference type="InterPro" id="IPR022988">
    <property type="entry name" value="Ni_resp_reg_NikR"/>
</dbReference>
<dbReference type="CDD" id="cd22231">
    <property type="entry name" value="RHH_NikR_HicB-like"/>
    <property type="match status" value="1"/>
</dbReference>
<feature type="domain" description="Transcription factor NikR nickel binding C-terminal" evidence="9">
    <location>
        <begin position="55"/>
        <end position="130"/>
    </location>
</feature>
<dbReference type="InterPro" id="IPR013321">
    <property type="entry name" value="Arc_rbn_hlx_hlx"/>
</dbReference>
<comment type="similarity">
    <text evidence="1 7">Belongs to the transcriptional regulatory CopG/NikR family.</text>
</comment>
<dbReference type="SUPFAM" id="SSF55021">
    <property type="entry name" value="ACT-like"/>
    <property type="match status" value="1"/>
</dbReference>
<comment type="caution">
    <text evidence="10">The sequence shown here is derived from an EMBL/GenBank/DDBJ whole genome shotgun (WGS) entry which is preliminary data.</text>
</comment>
<accession>A0A2J0KS12</accession>
<dbReference type="EMBL" id="PEWV01000060">
    <property type="protein sequence ID" value="PIU41371.1"/>
    <property type="molecule type" value="Genomic_DNA"/>
</dbReference>
<dbReference type="NCBIfam" id="NF003381">
    <property type="entry name" value="PRK04460.1"/>
    <property type="match status" value="1"/>
</dbReference>
<protein>
    <recommendedName>
        <fullName evidence="7">Putative nickel-responsive regulator</fullName>
    </recommendedName>
</protein>
<dbReference type="GO" id="GO:0003677">
    <property type="term" value="F:DNA binding"/>
    <property type="evidence" value="ECO:0007669"/>
    <property type="project" value="UniProtKB-KW"/>
</dbReference>
<comment type="cofactor">
    <cofactor evidence="7">
        <name>Ni(2+)</name>
        <dbReference type="ChEBI" id="CHEBI:49786"/>
    </cofactor>
    <text evidence="7">Binds 1 nickel ion per subunit.</text>
</comment>
<evidence type="ECO:0000256" key="4">
    <source>
        <dbReference type="ARBA" id="ARBA00023015"/>
    </source>
</evidence>
<dbReference type="HAMAP" id="MF_00476">
    <property type="entry name" value="NikR"/>
    <property type="match status" value="1"/>
</dbReference>